<dbReference type="KEGG" id="cmh:VO01_15695"/>
<evidence type="ECO:0000259" key="1">
    <source>
        <dbReference type="Pfam" id="PF12697"/>
    </source>
</evidence>
<geneLocation type="plasmid" evidence="2 4">
    <name>pCI2</name>
</geneLocation>
<protein>
    <submittedName>
        <fullName evidence="3">Alpha/beta hydrolase</fullName>
    </submittedName>
</protein>
<dbReference type="Proteomes" id="UP000266634">
    <property type="component" value="Unassembled WGS sequence"/>
</dbReference>
<reference evidence="3 5" key="2">
    <citation type="submission" date="2018-08" db="EMBL/GenBank/DDBJ databases">
        <title>Genome Sequence of Clavibacter michiganensis Subspecies type strains, and the Atypical Peach-Colored Strains Isolated from Tomato.</title>
        <authorList>
            <person name="Osdaghi E."/>
            <person name="Portier P."/>
            <person name="Briand M."/>
            <person name="Jacques M.-A."/>
        </authorList>
    </citation>
    <scope>NUCLEOTIDE SEQUENCE [LARGE SCALE GENOMIC DNA]</scope>
    <source>
        <strain evidence="3 5">CFBP 6488</strain>
    </source>
</reference>
<evidence type="ECO:0000313" key="5">
    <source>
        <dbReference type="Proteomes" id="UP000266634"/>
    </source>
</evidence>
<dbReference type="Gene3D" id="3.40.50.1820">
    <property type="entry name" value="alpha/beta hydrolase"/>
    <property type="match status" value="1"/>
</dbReference>
<dbReference type="PATRIC" id="fig|33014.5.peg.3241"/>
<feature type="domain" description="AB hydrolase-1" evidence="1">
    <location>
        <begin position="156"/>
        <end position="289"/>
    </location>
</feature>
<keyword evidence="3" id="KW-0378">Hydrolase</keyword>
<dbReference type="OrthoDB" id="8111537at2"/>
<gene>
    <name evidence="3" type="ORF">DZF93_00790</name>
    <name evidence="2" type="ORF">VO01_15695</name>
</gene>
<dbReference type="HOGENOM" id="CLU_057522_0_0_11"/>
<dbReference type="InterPro" id="IPR000073">
    <property type="entry name" value="AB_hydrolase_1"/>
</dbReference>
<dbReference type="Pfam" id="PF12697">
    <property type="entry name" value="Abhydrolase_6"/>
    <property type="match status" value="1"/>
</dbReference>
<sequence>MAYFLRAGVGAAVLIGAVFALAIKLARVAVMPKPFRNVHVHAVEAGRVTLEANPRTTHAGTFGLSYDAGAGHAIIGEILSTDRRAKTVERAVLATVGSPLQPTRYSHWEGDVFSGPREIDEAAQDVDIPVAGGTAPAWLIPPVDTVPDDNDTWAIHVHGIRTTRINALRTVPAARSLGFTSLVVSYRGDGEGPTTYKGASMLGLAEWPDVNAAVTYAVKHGARRIVLFGWSMGASVVLLTSERSEHRDLIAGVVVVSPALQWRGTIRHGAHIVGLPRVCGDLAMAALSSPRVSRIVGVPEPIDFDAMDWSVPGRIQKPCLVVHSAGDEKIPLAISKMVVAANPDYADLFETSRAGHAWEYNVGPKAFDSGIAAWLRTLPAHVSHNLDK</sequence>
<dbReference type="EMBL" id="QWEA01000007">
    <property type="protein sequence ID" value="RIJ44981.1"/>
    <property type="molecule type" value="Genomic_DNA"/>
</dbReference>
<dbReference type="SUPFAM" id="SSF53474">
    <property type="entry name" value="alpha/beta-Hydrolases"/>
    <property type="match status" value="1"/>
</dbReference>
<dbReference type="EMBL" id="CP011045">
    <property type="protein sequence ID" value="AJW80685.1"/>
    <property type="molecule type" value="Genomic_DNA"/>
</dbReference>
<name>A0A0D5CN68_9MICO</name>
<dbReference type="Proteomes" id="UP000032604">
    <property type="component" value="Plasmid pCI2"/>
</dbReference>
<accession>A0A0D5CN68</accession>
<organism evidence="2 4">
    <name type="scientific">Clavibacter michiganensis subsp. insidiosus</name>
    <dbReference type="NCBI Taxonomy" id="33014"/>
    <lineage>
        <taxon>Bacteria</taxon>
        <taxon>Bacillati</taxon>
        <taxon>Actinomycetota</taxon>
        <taxon>Actinomycetes</taxon>
        <taxon>Micrococcales</taxon>
        <taxon>Microbacteriaceae</taxon>
        <taxon>Clavibacter</taxon>
    </lineage>
</organism>
<dbReference type="AlphaFoldDB" id="A0A0D5CN68"/>
<reference evidence="2 4" key="1">
    <citation type="journal article" date="2015" name="Genome Announc.">
        <title>Complete Genome Sequence of Clavibacter michiganensis subsp. insidiosus R1-1 Using PacBio Single-Molecule Real-Time Technology.</title>
        <authorList>
            <person name="Lu Y."/>
            <person name="Samac D.A."/>
            <person name="Glazebrook J."/>
            <person name="Ishimaru C.A."/>
        </authorList>
    </citation>
    <scope>NUCLEOTIDE SEQUENCE [LARGE SCALE GENOMIC DNA]</scope>
    <source>
        <strain evidence="2 4">R1-1</strain>
        <plasmid evidence="2 4">pCI2</plasmid>
    </source>
</reference>
<dbReference type="GO" id="GO:0016787">
    <property type="term" value="F:hydrolase activity"/>
    <property type="evidence" value="ECO:0007669"/>
    <property type="project" value="UniProtKB-KW"/>
</dbReference>
<evidence type="ECO:0000313" key="2">
    <source>
        <dbReference type="EMBL" id="AJW80685.1"/>
    </source>
</evidence>
<dbReference type="InterPro" id="IPR029058">
    <property type="entry name" value="AB_hydrolase_fold"/>
</dbReference>
<evidence type="ECO:0000313" key="3">
    <source>
        <dbReference type="EMBL" id="RIJ44981.1"/>
    </source>
</evidence>
<keyword evidence="2" id="KW-0614">Plasmid</keyword>
<dbReference type="RefSeq" id="WP_045530898.1">
    <property type="nucleotide sequence ID" value="NZ_CP011045.1"/>
</dbReference>
<proteinExistence type="predicted"/>
<evidence type="ECO:0000313" key="4">
    <source>
        <dbReference type="Proteomes" id="UP000032604"/>
    </source>
</evidence>